<dbReference type="InterPro" id="IPR036397">
    <property type="entry name" value="RNaseH_sf"/>
</dbReference>
<accession>A0A0C9M311</accession>
<dbReference type="InterPro" id="IPR015378">
    <property type="entry name" value="Transposase-like_Mu_C"/>
</dbReference>
<gene>
    <name evidence="3" type="ORF">SP6_30_02810</name>
</gene>
<dbReference type="InterPro" id="IPR009004">
    <property type="entry name" value="Transposase_Mu_C"/>
</dbReference>
<dbReference type="PANTHER" id="PTHR35004:SF6">
    <property type="entry name" value="TRANSPOSASE"/>
    <property type="match status" value="1"/>
</dbReference>
<feature type="domain" description="Integrase catalytic" evidence="1">
    <location>
        <begin position="167"/>
        <end position="355"/>
    </location>
</feature>
<dbReference type="InterPro" id="IPR036388">
    <property type="entry name" value="WH-like_DNA-bd_sf"/>
</dbReference>
<dbReference type="Proteomes" id="UP000032025">
    <property type="component" value="Unassembled WGS sequence"/>
</dbReference>
<evidence type="ECO:0000259" key="1">
    <source>
        <dbReference type="PROSITE" id="PS50994"/>
    </source>
</evidence>
<dbReference type="Gene3D" id="1.10.10.10">
    <property type="entry name" value="Winged helix-like DNA-binding domain superfamily/Winged helix DNA-binding domain"/>
    <property type="match status" value="1"/>
</dbReference>
<protein>
    <submittedName>
        <fullName evidence="3">DNA, contig: SP630</fullName>
    </submittedName>
</protein>
<dbReference type="PANTHER" id="PTHR35004">
    <property type="entry name" value="TRANSPOSASE RV3428C-RELATED"/>
    <property type="match status" value="1"/>
</dbReference>
<evidence type="ECO:0000259" key="2">
    <source>
        <dbReference type="PROSITE" id="PS51702"/>
    </source>
</evidence>
<organism evidence="3 4">
    <name type="scientific">Sphingomonas paucimobilis NBRC 13935</name>
    <dbReference type="NCBI Taxonomy" id="1219050"/>
    <lineage>
        <taxon>Bacteria</taxon>
        <taxon>Pseudomonadati</taxon>
        <taxon>Pseudomonadota</taxon>
        <taxon>Alphaproteobacteria</taxon>
        <taxon>Sphingomonadales</taxon>
        <taxon>Sphingomonadaceae</taxon>
        <taxon>Sphingomonas</taxon>
    </lineage>
</organism>
<dbReference type="Gene3D" id="3.30.420.10">
    <property type="entry name" value="Ribonuclease H-like superfamily/Ribonuclease H"/>
    <property type="match status" value="1"/>
</dbReference>
<dbReference type="GO" id="GO:0015074">
    <property type="term" value="P:DNA integration"/>
    <property type="evidence" value="ECO:0007669"/>
    <property type="project" value="InterPro"/>
</dbReference>
<sequence length="603" mass="66623">MTLLGREYLSALEIASLELDGLPTNRTAIANRASRGEWRWIERQGHGGGRLFAVADLPEAARRDYADRTAATPVAAVRGRPKGSDYFTINRDAADAVEAWLATRDLSAVAILELLEVRFPSVPSVHTVRRYLAKLEKTKPALLASFRDPDAYKSKYRVALGRADAGVSYAHQIWEIDTTKADVMTKEGRKSILGIVDVWSRRTFYLVVDSESAQSVRRTLVACMLAWGVMPEVLRTDQGSGYINQTIRTACELLGIAHDPVPPASGDKKPFVERMFGTFTRERAELLDGFIGHNVAEAQVLRARARKETTRPVIVPKLSADELQAIINNWLDGVYHVREHSSLGVTPMARWTNSPRPARGAPDEGTLKLLLSALVGQAQVTKRGITWKKGRYWTAPLAAHVGCTVILRRDEDDLGALFVFDEDQRFIGTAVNAQRSGLSDRDFAVEARRQQAALMNAHRAELREKQRKFSFEDARDARLRRDAEEAGKLVTLPVRTTVHETVSIASIADAPAQLPSAAEIETAQARYPAPSASAPQSFQDRMAETDRIMADHAAGKPVDPAALSRARIFSGSYEYRAEKMLTADFTARRNASATPPSLKENSL</sequence>
<keyword evidence="4" id="KW-1185">Reference proteome</keyword>
<reference evidence="3 4" key="1">
    <citation type="submission" date="2014-08" db="EMBL/GenBank/DDBJ databases">
        <title>Whole genome shotgun sequence of Sphingomonas paucimobilis NBRC 13935.</title>
        <authorList>
            <person name="Hosoyama A."/>
            <person name="Hashimoto M."/>
            <person name="Hosoyama Y."/>
            <person name="Noguchi M."/>
            <person name="Uohara A."/>
            <person name="Ohji S."/>
            <person name="Katano-Makiyama Y."/>
            <person name="Ichikawa N."/>
            <person name="Kimura A."/>
            <person name="Yamazoe A."/>
            <person name="Fujita N."/>
        </authorList>
    </citation>
    <scope>NUCLEOTIDE SEQUENCE [LARGE SCALE GENOMIC DNA]</scope>
    <source>
        <strain evidence="3 4">NBRC 13935</strain>
    </source>
</reference>
<dbReference type="Gene3D" id="2.30.30.130">
    <property type="entry name" value="Transposase, Mu, C-terminal"/>
    <property type="match status" value="1"/>
</dbReference>
<dbReference type="PROSITE" id="PS50994">
    <property type="entry name" value="INTEGRASE"/>
    <property type="match status" value="1"/>
</dbReference>
<dbReference type="AlphaFoldDB" id="A0A0C9M311"/>
<dbReference type="InterPro" id="IPR001584">
    <property type="entry name" value="Integrase_cat-core"/>
</dbReference>
<dbReference type="Pfam" id="PF09299">
    <property type="entry name" value="Mu-transpos_C"/>
    <property type="match status" value="1"/>
</dbReference>
<dbReference type="InterPro" id="IPR003314">
    <property type="entry name" value="Mu-type_HTH"/>
</dbReference>
<evidence type="ECO:0000313" key="4">
    <source>
        <dbReference type="Proteomes" id="UP000032025"/>
    </source>
</evidence>
<proteinExistence type="predicted"/>
<dbReference type="GO" id="GO:0003677">
    <property type="term" value="F:DNA binding"/>
    <property type="evidence" value="ECO:0007669"/>
    <property type="project" value="InterPro"/>
</dbReference>
<dbReference type="InterPro" id="IPR009061">
    <property type="entry name" value="DNA-bd_dom_put_sf"/>
</dbReference>
<dbReference type="SUPFAM" id="SSF53098">
    <property type="entry name" value="Ribonuclease H-like"/>
    <property type="match status" value="1"/>
</dbReference>
<name>A0A0C9M311_SPHPI</name>
<dbReference type="PROSITE" id="PS51702">
    <property type="entry name" value="HTH_MU"/>
    <property type="match status" value="1"/>
</dbReference>
<evidence type="ECO:0000313" key="3">
    <source>
        <dbReference type="EMBL" id="GAN14140.1"/>
    </source>
</evidence>
<comment type="caution">
    <text evidence="3">The sequence shown here is derived from an EMBL/GenBank/DDBJ whole genome shotgun (WGS) entry which is preliminary data.</text>
</comment>
<dbReference type="Pfam" id="PF00665">
    <property type="entry name" value="rve"/>
    <property type="match status" value="1"/>
</dbReference>
<dbReference type="SUPFAM" id="SSF46955">
    <property type="entry name" value="Putative DNA-binding domain"/>
    <property type="match status" value="1"/>
</dbReference>
<feature type="domain" description="HTH Mu-type" evidence="2">
    <location>
        <begin position="7"/>
        <end position="73"/>
    </location>
</feature>
<dbReference type="GeneID" id="78528696"/>
<dbReference type="EMBL" id="BBJS01000030">
    <property type="protein sequence ID" value="GAN14140.1"/>
    <property type="molecule type" value="Genomic_DNA"/>
</dbReference>
<dbReference type="RefSeq" id="WP_042468973.1">
    <property type="nucleotide sequence ID" value="NZ_BBJS01000030.1"/>
</dbReference>
<dbReference type="InterPro" id="IPR012337">
    <property type="entry name" value="RNaseH-like_sf"/>
</dbReference>